<keyword evidence="2" id="KW-0238">DNA-binding</keyword>
<reference evidence="1 4" key="2">
    <citation type="submission" date="2020-04" db="EMBL/GenBank/DDBJ databases">
        <authorList>
            <person name="De Canck E."/>
        </authorList>
    </citation>
    <scope>NUCLEOTIDE SEQUENCE [LARGE SCALE GENOMIC DNA]</scope>
    <source>
        <strain evidence="1 4">LMG 27174</strain>
    </source>
</reference>
<reference evidence="2 3" key="1">
    <citation type="submission" date="2018-01" db="EMBL/GenBank/DDBJ databases">
        <title>Whole genome analyses suggest that Burkholderia sensu lato contains two further novel genera in the rhizoxinica-symbiotica group Mycetohabitans gen. nov., and Trinickia gen. nov.: implications for the evolution of diazotrophy and nodulation in the Burkholderiaceae.</title>
        <authorList>
            <person name="Estrada-de los Santos P."/>
            <person name="Palmer M."/>
            <person name="Chavez-Ramirez B."/>
            <person name="Beukes C."/>
            <person name="Steenkamp E.T."/>
            <person name="Hirsch A.M."/>
            <person name="Manyaka P."/>
            <person name="Maluk M."/>
            <person name="Lafos M."/>
            <person name="Crook M."/>
            <person name="Gross E."/>
            <person name="Simon M.F."/>
            <person name="Bueno dos Reis Junior F."/>
            <person name="Poole P.S."/>
            <person name="Venter S.N."/>
            <person name="James E.K."/>
        </authorList>
    </citation>
    <scope>NUCLEOTIDE SEQUENCE [LARGE SCALE GENOMIC DNA]</scope>
    <source>
        <strain evidence="2 3">WSM 3937</strain>
    </source>
</reference>
<dbReference type="GO" id="GO:0003677">
    <property type="term" value="F:DNA binding"/>
    <property type="evidence" value="ECO:0007669"/>
    <property type="project" value="UniProtKB-KW"/>
</dbReference>
<name>A0A2N7WA59_9BURK</name>
<evidence type="ECO:0000313" key="2">
    <source>
        <dbReference type="EMBL" id="PMS26288.1"/>
    </source>
</evidence>
<gene>
    <name evidence="2" type="ORF">C0Z16_27215</name>
    <name evidence="1" type="ORF">LMG27174_05707</name>
</gene>
<proteinExistence type="predicted"/>
<organism evidence="1 4">
    <name type="scientific">Paraburkholderia rhynchosiae</name>
    <dbReference type="NCBI Taxonomy" id="487049"/>
    <lineage>
        <taxon>Bacteria</taxon>
        <taxon>Pseudomonadati</taxon>
        <taxon>Pseudomonadota</taxon>
        <taxon>Betaproteobacteria</taxon>
        <taxon>Burkholderiales</taxon>
        <taxon>Burkholderiaceae</taxon>
        <taxon>Paraburkholderia</taxon>
    </lineage>
</organism>
<dbReference type="EMBL" id="PNXY01000025">
    <property type="protein sequence ID" value="PMS26288.1"/>
    <property type="molecule type" value="Genomic_DNA"/>
</dbReference>
<dbReference type="EMBL" id="CADIJZ010000026">
    <property type="protein sequence ID" value="CAB3730006.1"/>
    <property type="molecule type" value="Genomic_DNA"/>
</dbReference>
<dbReference type="RefSeq" id="WP_102635164.1">
    <property type="nucleotide sequence ID" value="NZ_CADIJZ010000026.1"/>
</dbReference>
<protein>
    <submittedName>
        <fullName evidence="2">DNA-binding protein</fullName>
    </submittedName>
</protein>
<dbReference type="Proteomes" id="UP000494205">
    <property type="component" value="Unassembled WGS sequence"/>
</dbReference>
<evidence type="ECO:0000313" key="3">
    <source>
        <dbReference type="Proteomes" id="UP000235659"/>
    </source>
</evidence>
<sequence>MAQRLRETFSETLSDTYRGFHVLIETVSDDGQSLRVQRTITRQLGERVLTVDARCETCIAPQFARETLADALRDAREAVDRLLGGWHPAYAQMQSSQPPSAR</sequence>
<accession>A0A2N7WA59</accession>
<keyword evidence="3" id="KW-1185">Reference proteome</keyword>
<dbReference type="Proteomes" id="UP000235659">
    <property type="component" value="Unassembled WGS sequence"/>
</dbReference>
<evidence type="ECO:0000313" key="1">
    <source>
        <dbReference type="EMBL" id="CAB3730006.1"/>
    </source>
</evidence>
<dbReference type="OrthoDB" id="9104498at2"/>
<dbReference type="AlphaFoldDB" id="A0A2N7WA59"/>
<evidence type="ECO:0000313" key="4">
    <source>
        <dbReference type="Proteomes" id="UP000494205"/>
    </source>
</evidence>